<dbReference type="Pfam" id="PF00789">
    <property type="entry name" value="UBX"/>
    <property type="match status" value="1"/>
</dbReference>
<dbReference type="Proteomes" id="UP000565441">
    <property type="component" value="Unassembled WGS sequence"/>
</dbReference>
<dbReference type="GO" id="GO:0043161">
    <property type="term" value="P:proteasome-mediated ubiquitin-dependent protein catabolic process"/>
    <property type="evidence" value="ECO:0007669"/>
    <property type="project" value="TreeGrafter"/>
</dbReference>
<dbReference type="Gene3D" id="3.30.420.210">
    <property type="entry name" value="SEP domain"/>
    <property type="match status" value="1"/>
</dbReference>
<feature type="compositionally biased region" description="Basic and acidic residues" evidence="1">
    <location>
        <begin position="119"/>
        <end position="128"/>
    </location>
</feature>
<protein>
    <recommendedName>
        <fullName evidence="6">SEP-domain-containing protein</fullName>
    </recommendedName>
</protein>
<dbReference type="FunFam" id="3.30.420.210:FF:000002">
    <property type="entry name" value="UBX domain-containing protein 1"/>
    <property type="match status" value="1"/>
</dbReference>
<dbReference type="SMART" id="SM00553">
    <property type="entry name" value="SEP"/>
    <property type="match status" value="1"/>
</dbReference>
<dbReference type="GO" id="GO:0031468">
    <property type="term" value="P:nuclear membrane reassembly"/>
    <property type="evidence" value="ECO:0007669"/>
    <property type="project" value="TreeGrafter"/>
</dbReference>
<dbReference type="PANTHER" id="PTHR23333:SF20">
    <property type="entry name" value="NSFL1 COFACTOR P47"/>
    <property type="match status" value="1"/>
</dbReference>
<evidence type="ECO:0000256" key="1">
    <source>
        <dbReference type="SAM" id="MobiDB-lite"/>
    </source>
</evidence>
<evidence type="ECO:0000313" key="4">
    <source>
        <dbReference type="EMBL" id="KAF5375951.1"/>
    </source>
</evidence>
<dbReference type="GO" id="GO:0061025">
    <property type="term" value="P:membrane fusion"/>
    <property type="evidence" value="ECO:0007669"/>
    <property type="project" value="TreeGrafter"/>
</dbReference>
<dbReference type="PROSITE" id="PS51399">
    <property type="entry name" value="SEP"/>
    <property type="match status" value="1"/>
</dbReference>
<reference evidence="4 5" key="1">
    <citation type="journal article" date="2020" name="ISME J.">
        <title>Uncovering the hidden diversity of litter-decomposition mechanisms in mushroom-forming fungi.</title>
        <authorList>
            <person name="Floudas D."/>
            <person name="Bentzer J."/>
            <person name="Ahren D."/>
            <person name="Johansson T."/>
            <person name="Persson P."/>
            <person name="Tunlid A."/>
        </authorList>
    </citation>
    <scope>NUCLEOTIDE SEQUENCE [LARGE SCALE GENOMIC DNA]</scope>
    <source>
        <strain evidence="4 5">CBS 661.87</strain>
    </source>
</reference>
<dbReference type="GO" id="GO:0000045">
    <property type="term" value="P:autophagosome assembly"/>
    <property type="evidence" value="ECO:0007669"/>
    <property type="project" value="TreeGrafter"/>
</dbReference>
<feature type="domain" description="SEP" evidence="3">
    <location>
        <begin position="172"/>
        <end position="237"/>
    </location>
</feature>
<accession>A0A8H5M0B1</accession>
<dbReference type="PANTHER" id="PTHR23333">
    <property type="entry name" value="UBX DOMAIN CONTAINING PROTEIN"/>
    <property type="match status" value="1"/>
</dbReference>
<sequence>MSGNDDADNSTGSGRTLGGGAAEPMPASWSRPSQAPRVGRIGDWSGGGGDSRGGSRFGTIGGLSSGGDGGGRGPPRGAGNDSDDDEDEEKPQQWFAGGERSGLSIEDPGRQPRMPGGDMVRDLLRRAAEAGPPPEAPGTSSAFSGGGHKLGGEDVESAYIPDPDARPEDEVPAIRYLTFWQDGFTVEDGELMRYDDPDNAEVLAHLNAGRAPHSILNIPPGQPVDIRITKRTNEPYMPPQGTRAFAGTGNRLGAPVPNFGESSGSSAMPGGFPAAVSAVTAGPSVSAGAERESVTTRFEVDQTKPTTSVQIRLADGTRIVCRMNLTHTVRDLLNFINAARPENLLRAYTIGTTFPNRTLDDPNATIEGAGLVNSVVVQRWA</sequence>
<dbReference type="CDD" id="cd01770">
    <property type="entry name" value="UBX_UBXN2"/>
    <property type="match status" value="1"/>
</dbReference>
<keyword evidence="5" id="KW-1185">Reference proteome</keyword>
<dbReference type="Pfam" id="PF08059">
    <property type="entry name" value="SEP"/>
    <property type="match status" value="1"/>
</dbReference>
<dbReference type="InterPro" id="IPR036241">
    <property type="entry name" value="NSFL1C_SEP_dom_sf"/>
</dbReference>
<dbReference type="SMART" id="SM00166">
    <property type="entry name" value="UBX"/>
    <property type="match status" value="1"/>
</dbReference>
<feature type="domain" description="UBX" evidence="2">
    <location>
        <begin position="302"/>
        <end position="379"/>
    </location>
</feature>
<evidence type="ECO:0000259" key="2">
    <source>
        <dbReference type="PROSITE" id="PS50033"/>
    </source>
</evidence>
<comment type="caution">
    <text evidence="4">The sequence shown here is derived from an EMBL/GenBank/DDBJ whole genome shotgun (WGS) entry which is preliminary data.</text>
</comment>
<evidence type="ECO:0000313" key="5">
    <source>
        <dbReference type="Proteomes" id="UP000565441"/>
    </source>
</evidence>
<evidence type="ECO:0008006" key="6">
    <source>
        <dbReference type="Google" id="ProtNLM"/>
    </source>
</evidence>
<dbReference type="GO" id="GO:0043130">
    <property type="term" value="F:ubiquitin binding"/>
    <property type="evidence" value="ECO:0007669"/>
    <property type="project" value="TreeGrafter"/>
</dbReference>
<dbReference type="EMBL" id="JAACJP010000031">
    <property type="protein sequence ID" value="KAF5375951.1"/>
    <property type="molecule type" value="Genomic_DNA"/>
</dbReference>
<dbReference type="Gene3D" id="3.10.20.90">
    <property type="entry name" value="Phosphatidylinositol 3-kinase Catalytic Subunit, Chain A, domain 1"/>
    <property type="match status" value="1"/>
</dbReference>
<evidence type="ECO:0000259" key="3">
    <source>
        <dbReference type="PROSITE" id="PS51399"/>
    </source>
</evidence>
<dbReference type="InterPro" id="IPR029071">
    <property type="entry name" value="Ubiquitin-like_domsf"/>
</dbReference>
<dbReference type="SUPFAM" id="SSF54236">
    <property type="entry name" value="Ubiquitin-like"/>
    <property type="match status" value="1"/>
</dbReference>
<name>A0A8H5M0B1_9AGAR</name>
<dbReference type="InterPro" id="IPR012989">
    <property type="entry name" value="SEP_domain"/>
</dbReference>
<dbReference type="AlphaFoldDB" id="A0A8H5M0B1"/>
<dbReference type="GO" id="GO:0005634">
    <property type="term" value="C:nucleus"/>
    <property type="evidence" value="ECO:0007669"/>
    <property type="project" value="TreeGrafter"/>
</dbReference>
<dbReference type="OrthoDB" id="25887at2759"/>
<feature type="region of interest" description="Disordered" evidence="1">
    <location>
        <begin position="1"/>
        <end position="167"/>
    </location>
</feature>
<proteinExistence type="predicted"/>
<dbReference type="PROSITE" id="PS50033">
    <property type="entry name" value="UBX"/>
    <property type="match status" value="1"/>
</dbReference>
<dbReference type="SUPFAM" id="SSF102848">
    <property type="entry name" value="NSFL1 (p97 ATPase) cofactor p47, SEP domain"/>
    <property type="match status" value="1"/>
</dbReference>
<feature type="compositionally biased region" description="Gly residues" evidence="1">
    <location>
        <begin position="44"/>
        <end position="76"/>
    </location>
</feature>
<organism evidence="4 5">
    <name type="scientific">Tricholomella constricta</name>
    <dbReference type="NCBI Taxonomy" id="117010"/>
    <lineage>
        <taxon>Eukaryota</taxon>
        <taxon>Fungi</taxon>
        <taxon>Dikarya</taxon>
        <taxon>Basidiomycota</taxon>
        <taxon>Agaricomycotina</taxon>
        <taxon>Agaricomycetes</taxon>
        <taxon>Agaricomycetidae</taxon>
        <taxon>Agaricales</taxon>
        <taxon>Tricholomatineae</taxon>
        <taxon>Lyophyllaceae</taxon>
        <taxon>Tricholomella</taxon>
    </lineage>
</organism>
<dbReference type="InterPro" id="IPR001012">
    <property type="entry name" value="UBX_dom"/>
</dbReference>
<dbReference type="GO" id="GO:0005829">
    <property type="term" value="C:cytosol"/>
    <property type="evidence" value="ECO:0007669"/>
    <property type="project" value="TreeGrafter"/>
</dbReference>
<gene>
    <name evidence="4" type="ORF">D9615_008158</name>
</gene>
<dbReference type="GO" id="GO:0007030">
    <property type="term" value="P:Golgi organization"/>
    <property type="evidence" value="ECO:0007669"/>
    <property type="project" value="TreeGrafter"/>
</dbReference>